<keyword evidence="3" id="KW-1185">Reference proteome</keyword>
<dbReference type="AlphaFoldDB" id="A0A1X6WU57"/>
<dbReference type="GO" id="GO:0016810">
    <property type="term" value="F:hydrolase activity, acting on carbon-nitrogen (but not peptide) bonds"/>
    <property type="evidence" value="ECO:0007669"/>
    <property type="project" value="InterPro"/>
</dbReference>
<dbReference type="PANTHER" id="PTHR22642">
    <property type="entry name" value="IMIDAZOLONEPROPIONASE"/>
    <property type="match status" value="1"/>
</dbReference>
<dbReference type="CDD" id="cd01300">
    <property type="entry name" value="YtcJ_like"/>
    <property type="match status" value="1"/>
</dbReference>
<evidence type="ECO:0000259" key="1">
    <source>
        <dbReference type="Pfam" id="PF07969"/>
    </source>
</evidence>
<dbReference type="Gene3D" id="3.10.310.70">
    <property type="match status" value="1"/>
</dbReference>
<dbReference type="SUPFAM" id="SSF51338">
    <property type="entry name" value="Composite domain of metallo-dependent hydrolases"/>
    <property type="match status" value="1"/>
</dbReference>
<dbReference type="InterPro" id="IPR011059">
    <property type="entry name" value="Metal-dep_hydrolase_composite"/>
</dbReference>
<sequence length="632" mass="67595">MRIRGRSGRRSAGRARLWFDGTMHTVDSSRTPGAPGIHRLFANGRVHAFAGSSKVAEAAEAAEAGDPAEAVLVSDGRVVAVGSAHELRDRAGAAPVDEVDLEGRIVLPGFVDAHLHAVSTASTISEVDIRQVRSLRAAVDTVAAHAATLPPGEWVTGGRWDSNTWDMGRGGSYQPDRGLLDEAVPDRPVALWSIDYHTLWLNGAALEAVGIHDDTPNPVGGEIVRDGSGRATGILREDAATIAERAMPALSLDQRAQNMRMAQRKWLAEGLTGVHDIDGAASQEAWDALRANDGLLMRVVKYLRLDELEWARAVGWRTGDQVGRRRTSPTGMPEPALSWDDPARDGWFVRGGLKLFSDGALGSQTSYMTDPFPTRPGEDHLPNYGLPIAGEDLLVEQITEALQAGISLAVHAIGDRANHHVLRAFSRTRAASREAEARYDRPLRHRIEHAQFVRPEEVRLFAQMGIVASMQPRHCISDLHLLDSLRPDPRLAAYAWKDLLAAGAPVAFGSDGPVEPTDPFAAIYAAMTRADFGGDPSTTFEPGRRIPAWDAIAAHTSGAAYAAGLEGTVGTLAPGMAADLIAVDVDPLRADGGSGVTGEYASEEALFEHAEAVRDATVHLTAVAGEVAFARV</sequence>
<name>A0A1X6WU57_9MICO</name>
<reference evidence="3" key="1">
    <citation type="submission" date="2017-02" db="EMBL/GenBank/DDBJ databases">
        <authorList>
            <person name="Dridi B."/>
        </authorList>
    </citation>
    <scope>NUCLEOTIDE SEQUENCE [LARGE SCALE GENOMIC DNA]</scope>
    <source>
        <strain evidence="3">B Co 03.10</strain>
    </source>
</reference>
<gene>
    <name evidence="2" type="ORF">FM105_00760</name>
</gene>
<evidence type="ECO:0000313" key="2">
    <source>
        <dbReference type="EMBL" id="SLM88662.1"/>
    </source>
</evidence>
<dbReference type="InterPro" id="IPR032466">
    <property type="entry name" value="Metal_Hydrolase"/>
</dbReference>
<dbReference type="InterPro" id="IPR033932">
    <property type="entry name" value="YtcJ-like"/>
</dbReference>
<feature type="domain" description="Amidohydrolase 3" evidence="1">
    <location>
        <begin position="98"/>
        <end position="591"/>
    </location>
</feature>
<accession>A0A1X6WU57</accession>
<dbReference type="Gene3D" id="3.20.20.140">
    <property type="entry name" value="Metal-dependent hydrolases"/>
    <property type="match status" value="1"/>
</dbReference>
<proteinExistence type="predicted"/>
<dbReference type="Proteomes" id="UP000196581">
    <property type="component" value="Unassembled WGS sequence"/>
</dbReference>
<dbReference type="PANTHER" id="PTHR22642:SF2">
    <property type="entry name" value="PROTEIN LONG AFTER FAR-RED 3"/>
    <property type="match status" value="1"/>
</dbReference>
<evidence type="ECO:0000313" key="3">
    <source>
        <dbReference type="Proteomes" id="UP000196581"/>
    </source>
</evidence>
<protein>
    <submittedName>
        <fullName evidence="2">Exoenzymes regulatory protein AepA</fullName>
    </submittedName>
</protein>
<organism evidence="2 3">
    <name type="scientific">Brevibacterium yomogidense</name>
    <dbReference type="NCBI Taxonomy" id="946573"/>
    <lineage>
        <taxon>Bacteria</taxon>
        <taxon>Bacillati</taxon>
        <taxon>Actinomycetota</taxon>
        <taxon>Actinomycetes</taxon>
        <taxon>Micrococcales</taxon>
        <taxon>Brevibacteriaceae</taxon>
        <taxon>Brevibacterium</taxon>
    </lineage>
</organism>
<dbReference type="EMBL" id="FWFF01000001">
    <property type="protein sequence ID" value="SLM88662.1"/>
    <property type="molecule type" value="Genomic_DNA"/>
</dbReference>
<dbReference type="Pfam" id="PF07969">
    <property type="entry name" value="Amidohydro_3"/>
    <property type="match status" value="1"/>
</dbReference>
<dbReference type="InterPro" id="IPR013108">
    <property type="entry name" value="Amidohydro_3"/>
</dbReference>
<dbReference type="SUPFAM" id="SSF51556">
    <property type="entry name" value="Metallo-dependent hydrolases"/>
    <property type="match status" value="1"/>
</dbReference>
<dbReference type="Gene3D" id="2.30.40.10">
    <property type="entry name" value="Urease, subunit C, domain 1"/>
    <property type="match status" value="1"/>
</dbReference>